<feature type="domain" description="Alcohol dehydrogenase iron-type/glycerol dehydrogenase GldA" evidence="2">
    <location>
        <begin position="13"/>
        <end position="178"/>
    </location>
</feature>
<name>A0A1G2F6H6_9BACT</name>
<dbReference type="InterPro" id="IPR001670">
    <property type="entry name" value="ADH_Fe/GldA"/>
</dbReference>
<dbReference type="STRING" id="1801990.A2V69_01520"/>
<dbReference type="SUPFAM" id="SSF56796">
    <property type="entry name" value="Dehydroquinate synthase-like"/>
    <property type="match status" value="1"/>
</dbReference>
<feature type="domain" description="Fe-containing alcohol dehydrogenase-like C-terminal" evidence="3">
    <location>
        <begin position="189"/>
        <end position="387"/>
    </location>
</feature>
<protein>
    <submittedName>
        <fullName evidence="4">Uncharacterized protein</fullName>
    </submittedName>
</protein>
<dbReference type="Gene3D" id="1.20.1090.10">
    <property type="entry name" value="Dehydroquinate synthase-like - alpha domain"/>
    <property type="match status" value="1"/>
</dbReference>
<reference evidence="4 5" key="1">
    <citation type="journal article" date="2016" name="Nat. Commun.">
        <title>Thousands of microbial genomes shed light on interconnected biogeochemical processes in an aquifer system.</title>
        <authorList>
            <person name="Anantharaman K."/>
            <person name="Brown C.T."/>
            <person name="Hug L.A."/>
            <person name="Sharon I."/>
            <person name="Castelle C.J."/>
            <person name="Probst A.J."/>
            <person name="Thomas B.C."/>
            <person name="Singh A."/>
            <person name="Wilkins M.J."/>
            <person name="Karaoz U."/>
            <person name="Brodie E.L."/>
            <person name="Williams K.H."/>
            <person name="Hubbard S.S."/>
            <person name="Banfield J.F."/>
        </authorList>
    </citation>
    <scope>NUCLEOTIDE SEQUENCE [LARGE SCALE GENOMIC DNA]</scope>
</reference>
<dbReference type="Pfam" id="PF00465">
    <property type="entry name" value="Fe-ADH"/>
    <property type="match status" value="1"/>
</dbReference>
<proteinExistence type="predicted"/>
<keyword evidence="1" id="KW-0560">Oxidoreductase</keyword>
<evidence type="ECO:0000259" key="3">
    <source>
        <dbReference type="Pfam" id="PF25137"/>
    </source>
</evidence>
<dbReference type="InterPro" id="IPR039697">
    <property type="entry name" value="Alcohol_dehydrogenase_Fe"/>
</dbReference>
<dbReference type="Proteomes" id="UP000177810">
    <property type="component" value="Unassembled WGS sequence"/>
</dbReference>
<sequence>MLKLKKFNKYYLPTKIYFGSGILKYLPDILETKGERVYLVVGKHVLKDKTFKKVKDSFPKIKIKVFSKIPPKPNVTQIENVRHLIRDFGTDLIIAIGGGSVLDTAKSAAILANNKGTLIDFLTKKRKLNKKGISFIAIPTTAGTGSEVTPWATIWGENKIKYSLSSPLMFPLAAICDPRLTLSMPPFLTACTGLDVLSQATEAYWSIHSTPFSDIHAAQGMSLAINNLENAVKKPKELFYREQMMLATIETGQAFSQTATTAVHSVSYPMTAFFNIPHGHACALTLSMFLKYNYDVTGKDCNDKRGPEFVKKKIMEVVKNLGCNTVNEACNKINGVMKSIGLETSLSKVGITDVETIIKHGLTSNKVANNPRFVTKKILRKLLEKIY</sequence>
<dbReference type="InterPro" id="IPR056798">
    <property type="entry name" value="ADH_Fe_C"/>
</dbReference>
<accession>A0A1G2F6H6</accession>
<dbReference type="InterPro" id="IPR018211">
    <property type="entry name" value="ADH_Fe_CS"/>
</dbReference>
<dbReference type="EMBL" id="MHMT01000003">
    <property type="protein sequence ID" value="OGZ33188.1"/>
    <property type="molecule type" value="Genomic_DNA"/>
</dbReference>
<dbReference type="PANTHER" id="PTHR11496">
    <property type="entry name" value="ALCOHOL DEHYDROGENASE"/>
    <property type="match status" value="1"/>
</dbReference>
<dbReference type="PANTHER" id="PTHR11496:SF103">
    <property type="entry name" value="DEHYDROGENASE, PUTATIVE-RELATED"/>
    <property type="match status" value="1"/>
</dbReference>
<dbReference type="FunFam" id="3.40.50.1970:FF:000003">
    <property type="entry name" value="Alcohol dehydrogenase, iron-containing"/>
    <property type="match status" value="1"/>
</dbReference>
<dbReference type="GO" id="GO:0004022">
    <property type="term" value="F:alcohol dehydrogenase (NAD+) activity"/>
    <property type="evidence" value="ECO:0007669"/>
    <property type="project" value="TreeGrafter"/>
</dbReference>
<dbReference type="AlphaFoldDB" id="A0A1G2F6H6"/>
<dbReference type="GO" id="GO:0046872">
    <property type="term" value="F:metal ion binding"/>
    <property type="evidence" value="ECO:0007669"/>
    <property type="project" value="InterPro"/>
</dbReference>
<dbReference type="Gene3D" id="3.40.50.1970">
    <property type="match status" value="1"/>
</dbReference>
<organism evidence="4 5">
    <name type="scientific">Candidatus Portnoybacteria bacterium RBG_13_40_8</name>
    <dbReference type="NCBI Taxonomy" id="1801990"/>
    <lineage>
        <taxon>Bacteria</taxon>
        <taxon>Candidatus Portnoyibacteriota</taxon>
    </lineage>
</organism>
<dbReference type="Pfam" id="PF25137">
    <property type="entry name" value="ADH_Fe_C"/>
    <property type="match status" value="1"/>
</dbReference>
<evidence type="ECO:0000259" key="2">
    <source>
        <dbReference type="Pfam" id="PF00465"/>
    </source>
</evidence>
<gene>
    <name evidence="4" type="ORF">A2V69_01520</name>
</gene>
<evidence type="ECO:0000256" key="1">
    <source>
        <dbReference type="ARBA" id="ARBA00023002"/>
    </source>
</evidence>
<comment type="caution">
    <text evidence="4">The sequence shown here is derived from an EMBL/GenBank/DDBJ whole genome shotgun (WGS) entry which is preliminary data.</text>
</comment>
<dbReference type="CDD" id="cd08196">
    <property type="entry name" value="Fe-ADH-like"/>
    <property type="match status" value="1"/>
</dbReference>
<evidence type="ECO:0000313" key="5">
    <source>
        <dbReference type="Proteomes" id="UP000177810"/>
    </source>
</evidence>
<dbReference type="PROSITE" id="PS00913">
    <property type="entry name" value="ADH_IRON_1"/>
    <property type="match status" value="1"/>
</dbReference>
<evidence type="ECO:0000313" key="4">
    <source>
        <dbReference type="EMBL" id="OGZ33188.1"/>
    </source>
</evidence>